<reference evidence="2" key="1">
    <citation type="journal article" date="2007" name="Nature">
        <title>The grapevine genome sequence suggests ancestral hexaploidization in major angiosperm phyla.</title>
        <authorList>
            <consortium name="The French-Italian Public Consortium for Grapevine Genome Characterization."/>
            <person name="Jaillon O."/>
            <person name="Aury J.-M."/>
            <person name="Noel B."/>
            <person name="Policriti A."/>
            <person name="Clepet C."/>
            <person name="Casagrande A."/>
            <person name="Choisne N."/>
            <person name="Aubourg S."/>
            <person name="Vitulo N."/>
            <person name="Jubin C."/>
            <person name="Vezzi A."/>
            <person name="Legeai F."/>
            <person name="Hugueney P."/>
            <person name="Dasilva C."/>
            <person name="Horner D."/>
            <person name="Mica E."/>
            <person name="Jublot D."/>
            <person name="Poulain J."/>
            <person name="Bruyere C."/>
            <person name="Billault A."/>
            <person name="Segurens B."/>
            <person name="Gouyvenoux M."/>
            <person name="Ugarte E."/>
            <person name="Cattonaro F."/>
            <person name="Anthouard V."/>
            <person name="Vico V."/>
            <person name="Del Fabbro C."/>
            <person name="Alaux M."/>
            <person name="Di Gaspero G."/>
            <person name="Dumas V."/>
            <person name="Felice N."/>
            <person name="Paillard S."/>
            <person name="Juman I."/>
            <person name="Moroldo M."/>
            <person name="Scalabrin S."/>
            <person name="Canaguier A."/>
            <person name="Le Clainche I."/>
            <person name="Malacrida G."/>
            <person name="Durand E."/>
            <person name="Pesole G."/>
            <person name="Laucou V."/>
            <person name="Chatelet P."/>
            <person name="Merdinoglu D."/>
            <person name="Delledonne M."/>
            <person name="Pezzotti M."/>
            <person name="Lecharny A."/>
            <person name="Scarpelli C."/>
            <person name="Artiguenave F."/>
            <person name="Pe M.E."/>
            <person name="Valle G."/>
            <person name="Morgante M."/>
            <person name="Caboche M."/>
            <person name="Adam-Blondon A.-F."/>
            <person name="Weissenbach J."/>
            <person name="Quetier F."/>
            <person name="Wincker P."/>
        </authorList>
    </citation>
    <scope>NUCLEOTIDE SEQUENCE [LARGE SCALE GENOMIC DNA]</scope>
    <source>
        <strain evidence="2">cv. Pinot noir / PN40024</strain>
    </source>
</reference>
<accession>D7SN06</accession>
<keyword evidence="2" id="KW-1185">Reference proteome</keyword>
<evidence type="ECO:0000313" key="1">
    <source>
        <dbReference type="EMBL" id="CBI17035.3"/>
    </source>
</evidence>
<evidence type="ECO:0000313" key="2">
    <source>
        <dbReference type="Proteomes" id="UP000009183"/>
    </source>
</evidence>
<proteinExistence type="predicted"/>
<name>D7SN06_VITVI</name>
<sequence>MASEFRETPVTVTRRRRFFFDLTDVWATISSKRDFTTIHAYPDIWLLDKMNPRRQPLCKGGCRVTV</sequence>
<dbReference type="Proteomes" id="UP000009183">
    <property type="component" value="Chromosome 18"/>
</dbReference>
<dbReference type="InParanoid" id="D7SN06"/>
<gene>
    <name evidence="1" type="ordered locus">VIT_18s0089g00250</name>
</gene>
<dbReference type="HOGENOM" id="CLU_2836469_0_0_1"/>
<dbReference type="PaxDb" id="29760-VIT_18s0089g00250.t01"/>
<protein>
    <submittedName>
        <fullName evidence="1">Uncharacterized protein</fullName>
    </submittedName>
</protein>
<organism evidence="1 2">
    <name type="scientific">Vitis vinifera</name>
    <name type="common">Grape</name>
    <dbReference type="NCBI Taxonomy" id="29760"/>
    <lineage>
        <taxon>Eukaryota</taxon>
        <taxon>Viridiplantae</taxon>
        <taxon>Streptophyta</taxon>
        <taxon>Embryophyta</taxon>
        <taxon>Tracheophyta</taxon>
        <taxon>Spermatophyta</taxon>
        <taxon>Magnoliopsida</taxon>
        <taxon>eudicotyledons</taxon>
        <taxon>Gunneridae</taxon>
        <taxon>Pentapetalae</taxon>
        <taxon>rosids</taxon>
        <taxon>Vitales</taxon>
        <taxon>Vitaceae</taxon>
        <taxon>Viteae</taxon>
        <taxon>Vitis</taxon>
    </lineage>
</organism>
<dbReference type="AlphaFoldDB" id="D7SN06"/>
<dbReference type="EMBL" id="FN594956">
    <property type="protein sequence ID" value="CBI17035.3"/>
    <property type="molecule type" value="Genomic_DNA"/>
</dbReference>